<evidence type="ECO:0000259" key="2">
    <source>
        <dbReference type="SMART" id="SM01220"/>
    </source>
</evidence>
<feature type="domain" description="Bridge-like lipid transfer protein family member 1 C-terminal" evidence="2">
    <location>
        <begin position="105"/>
        <end position="681"/>
    </location>
</feature>
<protein>
    <recommendedName>
        <fullName evidence="2">Bridge-like lipid transfer protein family member 1 C-terminal domain-containing protein</fullName>
    </recommendedName>
</protein>
<accession>A0A0V0XG28</accession>
<dbReference type="STRING" id="6337.A0A0V0XG28"/>
<dbReference type="AlphaFoldDB" id="A0A0V0XG28"/>
<feature type="region of interest" description="Disordered" evidence="1">
    <location>
        <begin position="472"/>
        <end position="491"/>
    </location>
</feature>
<evidence type="ECO:0000256" key="1">
    <source>
        <dbReference type="SAM" id="MobiDB-lite"/>
    </source>
</evidence>
<feature type="compositionally biased region" description="Low complexity" evidence="1">
    <location>
        <begin position="586"/>
        <end position="597"/>
    </location>
</feature>
<dbReference type="SMART" id="SM01220">
    <property type="entry name" value="FSA_C"/>
    <property type="match status" value="1"/>
</dbReference>
<comment type="caution">
    <text evidence="3">The sequence shown here is derived from an EMBL/GenBank/DDBJ whole genome shotgun (WGS) entry which is preliminary data.</text>
</comment>
<reference evidence="3 4" key="1">
    <citation type="submission" date="2015-01" db="EMBL/GenBank/DDBJ databases">
        <title>Evolution of Trichinella species and genotypes.</title>
        <authorList>
            <person name="Korhonen P.K."/>
            <person name="Edoardo P."/>
            <person name="Giuseppe L.R."/>
            <person name="Gasser R.B."/>
        </authorList>
    </citation>
    <scope>NUCLEOTIDE SEQUENCE [LARGE SCALE GENOMIC DNA]</scope>
    <source>
        <strain evidence="3">ISS141</strain>
    </source>
</reference>
<evidence type="ECO:0000313" key="4">
    <source>
        <dbReference type="Proteomes" id="UP000054815"/>
    </source>
</evidence>
<proteinExistence type="predicted"/>
<evidence type="ECO:0000313" key="3">
    <source>
        <dbReference type="EMBL" id="KRX86959.1"/>
    </source>
</evidence>
<gene>
    <name evidence="3" type="ORF">T4E_2498</name>
</gene>
<dbReference type="PANTHER" id="PTHR31640">
    <property type="entry name" value="TRANSMEMBRANE PROTEIN KIAA1109"/>
    <property type="match status" value="1"/>
</dbReference>
<feature type="non-terminal residue" evidence="3">
    <location>
        <position position="1"/>
    </location>
</feature>
<organism evidence="3 4">
    <name type="scientific">Trichinella pseudospiralis</name>
    <name type="common">Parasitic roundworm</name>
    <dbReference type="NCBI Taxonomy" id="6337"/>
    <lineage>
        <taxon>Eukaryota</taxon>
        <taxon>Metazoa</taxon>
        <taxon>Ecdysozoa</taxon>
        <taxon>Nematoda</taxon>
        <taxon>Enoplea</taxon>
        <taxon>Dorylaimia</taxon>
        <taxon>Trichinellida</taxon>
        <taxon>Trichinellidae</taxon>
        <taxon>Trichinella</taxon>
    </lineage>
</organism>
<dbReference type="Proteomes" id="UP000054815">
    <property type="component" value="Unassembled WGS sequence"/>
</dbReference>
<dbReference type="GO" id="GO:0048488">
    <property type="term" value="P:synaptic vesicle endocytosis"/>
    <property type="evidence" value="ECO:0007669"/>
    <property type="project" value="TreeGrafter"/>
</dbReference>
<name>A0A0V0XG28_TRIPS</name>
<feature type="region of interest" description="Disordered" evidence="1">
    <location>
        <begin position="586"/>
        <end position="606"/>
    </location>
</feature>
<dbReference type="GO" id="GO:0098793">
    <property type="term" value="C:presynapse"/>
    <property type="evidence" value="ECO:0007669"/>
    <property type="project" value="GOC"/>
</dbReference>
<sequence length="683" mass="74464">LSFPRAWYRRTILRRIILGDSQQQQQQQQQQQHHQFNIVTTVASSSSGERLRPKFSRSCSDSALVIRPFGGSNVSGLSLLDGREHACSMDMFLSQFNDELSHRRDPDVEPSAGRQPMPGSSWRALLGVTAQVKNICIEAMAGQVMGHLTCKLDDALLSAKMDMNGAGEKSASASCTVERAVVDARGGFISGTLTIERPRLFTLAVMKQSLDQNTVHQLRISMEQFQARIDWMSENVFMFNLVDVSLSLLDQWNLFDKIDGNGKLCTAVDEFLQLELGDPDNDIFNTALACGAGNTFTKSAPMSQQINVKAERGKKVKTLKSTVKGLILRVQRKVNAPTQLSAVDDWLCFSCREPVSLYNLGDQSESADALLKRFTGIHGDVTASGTADKMKLTLTNSTPKVPVDVCPVTTILTSSNTGIVTSVSTIAETTTTTVTSRTTAATTTTTTSSSSKSSATAAAAAADAVATVVAGTNNSSSSLSSGSGNRSSSMNSARRDSWIIKIPGLKMNLNMRHQYTVVDDECDDIDLEISGEQQTAVCYCSLSCRFKDNLILTHELECLNFLRELLLSNMLYANVESSSTSKVSSVNAATGSSAARGGKSGSVGGQEMMHKLNADRRRYVVQQWYFRPNVELMGTTMNPDLVMTLLGINKPSETIPKWLQRYLIDSLDSVSAKIMEHLLEMNL</sequence>
<dbReference type="InterPro" id="IPR033616">
    <property type="entry name" value="BLTP1"/>
</dbReference>
<dbReference type="Pfam" id="PF25040">
    <property type="entry name" value="BLTP1_C"/>
    <property type="match status" value="2"/>
</dbReference>
<dbReference type="PANTHER" id="PTHR31640:SF1">
    <property type="entry name" value="BRIDGE-LIKE LIPID TRANSFER PROTEIN FAMILY MEMBER 1"/>
    <property type="match status" value="1"/>
</dbReference>
<dbReference type="InterPro" id="IPR056742">
    <property type="entry name" value="BLTP1_C"/>
</dbReference>
<dbReference type="EMBL" id="JYDU01000320">
    <property type="protein sequence ID" value="KRX86959.1"/>
    <property type="molecule type" value="Genomic_DNA"/>
</dbReference>